<feature type="transmembrane region" description="Helical" evidence="1">
    <location>
        <begin position="6"/>
        <end position="23"/>
    </location>
</feature>
<keyword evidence="3" id="KW-1185">Reference proteome</keyword>
<dbReference type="Proteomes" id="UP000192906">
    <property type="component" value="Unassembled WGS sequence"/>
</dbReference>
<evidence type="ECO:0000313" key="2">
    <source>
        <dbReference type="EMBL" id="SMF17838.1"/>
    </source>
</evidence>
<dbReference type="OrthoDB" id="8686772at2"/>
<dbReference type="EMBL" id="FWZU01000003">
    <property type="protein sequence ID" value="SMF17838.1"/>
    <property type="molecule type" value="Genomic_DNA"/>
</dbReference>
<name>A0A1X7DLH3_9BACT</name>
<protein>
    <submittedName>
        <fullName evidence="2">Uncharacterized protein</fullName>
    </submittedName>
</protein>
<gene>
    <name evidence="2" type="ORF">SAMN06295933_2047</name>
</gene>
<dbReference type="AlphaFoldDB" id="A0A1X7DLH3"/>
<sequence>MYSSLPFIIGFAGLIAVWAFSLPRNSRYRMLPLVYLIFGITVFFYSFLRVFPEVLSSLEGLFGDNPQNKQFFILYFNAGFIVTFAVFMAFFRAGGWACRIVVRSQKKTKFFAALKKICSNEAVNGDYSRSKDKKIPFGYRKGLQNKILMNPEFKIWGIFLNILALFFIIASLVAHVVAPQGLLDSTVLKYPVLLTLTFMVTGLYFSGLCRESRTKLTSEDGSGGLSGKCGDLYDSIGKVFRCSILFASGLNSNKAKYFADQSSLITDQRLVAIIRATSGYFPRGFSEMHRKLLEALWRGKDLLVVAGMYDEISPILFSGIQYDIQRLNRIVVFTSSLQGSRQRKEEEAWLSRWLEDGSIYSKNAIAMVGFENFTGQEDVLITSPHELLLKRLDSETVREWVEQVSKIIVLNIDESVFSNILPAASILRILRDICGEDLQMIYLTDDYDASVKVVARAYLGGHPEKYTFRGKKPESYCYRFFDLNDSSNYLTALGGISAYVAPENSLAAFMLSSGVYSVQLQGFNKTAWNEFVSRMDDVELGSLNRGAYSSNVEIRTRPMLGKISDAAIIISRDDSYNLPLTLSKTLESSNDHLMANIFSPRYLLRDYFLEYLDFYLENPLQKFAPLLSRDKTGVALLVYERLLVEEMDEKSIRQFVDSFFYADELSGATVDDNLRAVFDYAYNKKSDISSYFTIRDEMVFDDDANDFVPVAKYKISRQMSEDWAMAHRLTFKFKDPSGKTIKKAFGHQIVQNCLPGQVHCYNGEAYRISSINIAGKFVNVEYVLPDDERSYRHKVKIECHGCNEVLARENDGKNAGSYYLDSTIEDCFYSIKTEGYFEFSDGVNLGENKYKYIPINDPLTRTMIHGRRLRWEISSLESLPLDVDSKISFTFAILVKEMLQSMFPDLHQYLHVIPVRQPEIAGDPVAENLQLATRVSALPEVEDINKIGGNLGIGIEIFEDSIVDMGLCRAIEAGKSYLFELIEDYLLWYEKLDDKPSCFLWYGQKSEPEVFRLKELREIISSLIDTRHQTIRKRREAFAQRPIITENSEFKCSFCGCPVSNELVWGEKNGRKYCSVCEQSKWVKDEETYEQLIVEISSWMCRRFNLNGIIDSCHVHIVSPETLAKSVGTLHPCLGSAPRNLGVAVKEKSGIIRIYIENMMPEYIAVSTIVHELTHVWQFGDLDHSLSDISLSELEGHATWVEIAYLTEKGMGASYVKRLAEATDKYGEGYRLIKQAIRGTGGDPFKYISNLVPKV</sequence>
<proteinExistence type="predicted"/>
<keyword evidence="1" id="KW-1133">Transmembrane helix</keyword>
<reference evidence="3" key="1">
    <citation type="submission" date="2017-04" db="EMBL/GenBank/DDBJ databases">
        <authorList>
            <person name="Varghese N."/>
            <person name="Submissions S."/>
        </authorList>
    </citation>
    <scope>NUCLEOTIDE SEQUENCE [LARGE SCALE GENOMIC DNA]</scope>
    <source>
        <strain evidence="3">K3S</strain>
    </source>
</reference>
<dbReference type="STRING" id="1519643.SAMN06295933_2047"/>
<feature type="transmembrane region" description="Helical" evidence="1">
    <location>
        <begin position="155"/>
        <end position="178"/>
    </location>
</feature>
<accession>A0A1X7DLH3</accession>
<organism evidence="2 3">
    <name type="scientific">Desulfovibrio gilichinskyi</name>
    <dbReference type="NCBI Taxonomy" id="1519643"/>
    <lineage>
        <taxon>Bacteria</taxon>
        <taxon>Pseudomonadati</taxon>
        <taxon>Thermodesulfobacteriota</taxon>
        <taxon>Desulfovibrionia</taxon>
        <taxon>Desulfovibrionales</taxon>
        <taxon>Desulfovibrionaceae</taxon>
        <taxon>Desulfovibrio</taxon>
    </lineage>
</organism>
<feature type="transmembrane region" description="Helical" evidence="1">
    <location>
        <begin position="71"/>
        <end position="91"/>
    </location>
</feature>
<dbReference type="RefSeq" id="WP_085101814.1">
    <property type="nucleotide sequence ID" value="NZ_FWZU01000003.1"/>
</dbReference>
<evidence type="ECO:0000256" key="1">
    <source>
        <dbReference type="SAM" id="Phobius"/>
    </source>
</evidence>
<evidence type="ECO:0000313" key="3">
    <source>
        <dbReference type="Proteomes" id="UP000192906"/>
    </source>
</evidence>
<feature type="transmembrane region" description="Helical" evidence="1">
    <location>
        <begin position="30"/>
        <end position="51"/>
    </location>
</feature>
<keyword evidence="1" id="KW-0472">Membrane</keyword>
<keyword evidence="1" id="KW-0812">Transmembrane</keyword>